<gene>
    <name evidence="9" type="ORF">DVA86_34585</name>
</gene>
<dbReference type="PANTHER" id="PTHR32439:SF9">
    <property type="entry name" value="BLR3264 PROTEIN"/>
    <property type="match status" value="1"/>
</dbReference>
<dbReference type="SUPFAM" id="SSF55124">
    <property type="entry name" value="Nitrite/Sulfite reductase N-terminal domain-like"/>
    <property type="match status" value="2"/>
</dbReference>
<dbReference type="InterPro" id="IPR036136">
    <property type="entry name" value="Nit/Sulf_reduc_fer-like_dom_sf"/>
</dbReference>
<keyword evidence="2" id="KW-0349">Heme</keyword>
<dbReference type="Pfam" id="PF03460">
    <property type="entry name" value="NIR_SIR_ferr"/>
    <property type="match status" value="2"/>
</dbReference>
<dbReference type="Gene3D" id="3.90.480.10">
    <property type="entry name" value="Sulfite Reductase Hemoprotein,Domain 2"/>
    <property type="match status" value="1"/>
</dbReference>
<dbReference type="PANTHER" id="PTHR32439">
    <property type="entry name" value="FERREDOXIN--NITRITE REDUCTASE, CHLOROPLASTIC"/>
    <property type="match status" value="1"/>
</dbReference>
<reference evidence="9 10" key="1">
    <citation type="submission" date="2018-07" db="EMBL/GenBank/DDBJ databases">
        <title>Draft genome of the type strain Streptomyces armeniacus ATCC 15676.</title>
        <authorList>
            <person name="Labana P."/>
            <person name="Gosse J.T."/>
            <person name="Boddy C.N."/>
        </authorList>
    </citation>
    <scope>NUCLEOTIDE SEQUENCE [LARGE SCALE GENOMIC DNA]</scope>
    <source>
        <strain evidence="9 10">ATCC 15676</strain>
    </source>
</reference>
<dbReference type="AlphaFoldDB" id="A0A345XZ30"/>
<dbReference type="EMBL" id="CP031320">
    <property type="protein sequence ID" value="AXK36896.1"/>
    <property type="molecule type" value="Genomic_DNA"/>
</dbReference>
<keyword evidence="5" id="KW-0408">Iron</keyword>
<feature type="domain" description="Nitrite/Sulfite reductase ferredoxin-like" evidence="8">
    <location>
        <begin position="291"/>
        <end position="338"/>
    </location>
</feature>
<evidence type="ECO:0000259" key="8">
    <source>
        <dbReference type="Pfam" id="PF03460"/>
    </source>
</evidence>
<sequence>MYRRQPPLRETPSRRDRDDACPGTLRLHMADDGALARVRIPGGLLTVRQAHALADAADQQGDGTLHLTSRGNVQLRGLGQNRGHPDACGRELANALSAIGLLPSPRHERVRNIVASPLSGRDGRGRSDVLPWVRQLDRLLCASEAAAALSGRFLFACDDGRGDVAALGADVTVIARSTSDALLRIGPDAHDETVTLPVSAQEAPRAALSAAELFLAAVRDSGTPCWRIRELPGAAALLARAVAERFAADTPRTEPEAEAEAESETEALLPAPHDAHGPTPGEHPAPAPSTRTALCVAAPLGRLTTAQWRLLANTAERDGDDRLHVTPWRSVVLPGLPGLPAPTAGDRLAELAAAGLVTGPDAPLYGVGACAGQPGCAKSRTDVRAHAAHATAATPRTDVGTRGGQPLPVYWSGCERRCGHPQSGDWVDVVATPLGYDITATRGAGPAASAPAGVRLHTAVTDPARLSAAMAAARTTEAPR</sequence>
<evidence type="ECO:0000256" key="6">
    <source>
        <dbReference type="ARBA" id="ARBA00023014"/>
    </source>
</evidence>
<evidence type="ECO:0000313" key="10">
    <source>
        <dbReference type="Proteomes" id="UP000254425"/>
    </source>
</evidence>
<dbReference type="GO" id="GO:0046872">
    <property type="term" value="F:metal ion binding"/>
    <property type="evidence" value="ECO:0007669"/>
    <property type="project" value="UniProtKB-KW"/>
</dbReference>
<feature type="domain" description="Nitrite/Sulfite reductase ferredoxin-like" evidence="8">
    <location>
        <begin position="35"/>
        <end position="78"/>
    </location>
</feature>
<dbReference type="InterPro" id="IPR051329">
    <property type="entry name" value="NIR_SIR_4Fe-4S"/>
</dbReference>
<keyword evidence="10" id="KW-1185">Reference proteome</keyword>
<organism evidence="9 10">
    <name type="scientific">Streptomyces armeniacus</name>
    <dbReference type="NCBI Taxonomy" id="83291"/>
    <lineage>
        <taxon>Bacteria</taxon>
        <taxon>Bacillati</taxon>
        <taxon>Actinomycetota</taxon>
        <taxon>Actinomycetes</taxon>
        <taxon>Kitasatosporales</taxon>
        <taxon>Streptomycetaceae</taxon>
        <taxon>Streptomyces</taxon>
    </lineage>
</organism>
<evidence type="ECO:0000256" key="3">
    <source>
        <dbReference type="ARBA" id="ARBA00022723"/>
    </source>
</evidence>
<feature type="compositionally biased region" description="Basic and acidic residues" evidence="7">
    <location>
        <begin position="11"/>
        <end position="20"/>
    </location>
</feature>
<evidence type="ECO:0000256" key="2">
    <source>
        <dbReference type="ARBA" id="ARBA00022617"/>
    </source>
</evidence>
<protein>
    <submittedName>
        <fullName evidence="9">Cobalamin biosynthesis protein CobG</fullName>
    </submittedName>
</protein>
<feature type="region of interest" description="Disordered" evidence="7">
    <location>
        <begin position="1"/>
        <end position="22"/>
    </location>
</feature>
<evidence type="ECO:0000256" key="4">
    <source>
        <dbReference type="ARBA" id="ARBA00023002"/>
    </source>
</evidence>
<dbReference type="KEGG" id="sarm:DVA86_34585"/>
<dbReference type="InterPro" id="IPR005117">
    <property type="entry name" value="NiRdtase/SiRdtase_haem-b_fer"/>
</dbReference>
<keyword evidence="6" id="KW-0411">Iron-sulfur</keyword>
<keyword evidence="1" id="KW-0004">4Fe-4S</keyword>
<dbReference type="GO" id="GO:0016491">
    <property type="term" value="F:oxidoreductase activity"/>
    <property type="evidence" value="ECO:0007669"/>
    <property type="project" value="UniProtKB-KW"/>
</dbReference>
<keyword evidence="3" id="KW-0479">Metal-binding</keyword>
<feature type="region of interest" description="Disordered" evidence="7">
    <location>
        <begin position="270"/>
        <end position="289"/>
    </location>
</feature>
<evidence type="ECO:0000256" key="1">
    <source>
        <dbReference type="ARBA" id="ARBA00022485"/>
    </source>
</evidence>
<dbReference type="GO" id="GO:0051539">
    <property type="term" value="F:4 iron, 4 sulfur cluster binding"/>
    <property type="evidence" value="ECO:0007669"/>
    <property type="project" value="UniProtKB-KW"/>
</dbReference>
<dbReference type="Gene3D" id="3.30.413.10">
    <property type="entry name" value="Sulfite Reductase Hemoprotein, domain 1"/>
    <property type="match status" value="2"/>
</dbReference>
<evidence type="ECO:0000256" key="5">
    <source>
        <dbReference type="ARBA" id="ARBA00023004"/>
    </source>
</evidence>
<accession>A0A345XZ30</accession>
<dbReference type="InterPro" id="IPR045854">
    <property type="entry name" value="NO2/SO3_Rdtase_4Fe4S_sf"/>
</dbReference>
<dbReference type="Proteomes" id="UP000254425">
    <property type="component" value="Chromosome"/>
</dbReference>
<evidence type="ECO:0000313" key="9">
    <source>
        <dbReference type="EMBL" id="AXK36896.1"/>
    </source>
</evidence>
<proteinExistence type="predicted"/>
<keyword evidence="4" id="KW-0560">Oxidoreductase</keyword>
<name>A0A345XZ30_9ACTN</name>
<evidence type="ECO:0000256" key="7">
    <source>
        <dbReference type="SAM" id="MobiDB-lite"/>
    </source>
</evidence>
<dbReference type="RefSeq" id="WP_208884134.1">
    <property type="nucleotide sequence ID" value="NZ_CP031320.1"/>
</dbReference>